<gene>
    <name evidence="1" type="ORF">H5410_038868</name>
</gene>
<evidence type="ECO:0008006" key="3">
    <source>
        <dbReference type="Google" id="ProtNLM"/>
    </source>
</evidence>
<protein>
    <recommendedName>
        <fullName evidence="3">Pectinesterase</fullName>
    </recommendedName>
</protein>
<evidence type="ECO:0000313" key="2">
    <source>
        <dbReference type="Proteomes" id="UP000824120"/>
    </source>
</evidence>
<keyword evidence="2" id="KW-1185">Reference proteome</keyword>
<name>A0A9J5YEE7_SOLCO</name>
<dbReference type="EMBL" id="JACXVP010000007">
    <property type="protein sequence ID" value="KAG5597636.1"/>
    <property type="molecule type" value="Genomic_DNA"/>
</dbReference>
<proteinExistence type="predicted"/>
<dbReference type="OrthoDB" id="2019149at2759"/>
<dbReference type="Proteomes" id="UP000824120">
    <property type="component" value="Chromosome 7"/>
</dbReference>
<evidence type="ECO:0000313" key="1">
    <source>
        <dbReference type="EMBL" id="KAG5597636.1"/>
    </source>
</evidence>
<dbReference type="AlphaFoldDB" id="A0A9J5YEE7"/>
<sequence>MDTTIITGNRSFGDGNKMYDTITVGAFIILRGSLSMTSQSNTSPLEMTIDRKNIRYRKFYRGCEIYSTIDFICGDRCDDYIFKLLN</sequence>
<organism evidence="1 2">
    <name type="scientific">Solanum commersonii</name>
    <name type="common">Commerson's wild potato</name>
    <name type="synonym">Commerson's nightshade</name>
    <dbReference type="NCBI Taxonomy" id="4109"/>
    <lineage>
        <taxon>Eukaryota</taxon>
        <taxon>Viridiplantae</taxon>
        <taxon>Streptophyta</taxon>
        <taxon>Embryophyta</taxon>
        <taxon>Tracheophyta</taxon>
        <taxon>Spermatophyta</taxon>
        <taxon>Magnoliopsida</taxon>
        <taxon>eudicotyledons</taxon>
        <taxon>Gunneridae</taxon>
        <taxon>Pentapetalae</taxon>
        <taxon>asterids</taxon>
        <taxon>lamiids</taxon>
        <taxon>Solanales</taxon>
        <taxon>Solanaceae</taxon>
        <taxon>Solanoideae</taxon>
        <taxon>Solaneae</taxon>
        <taxon>Solanum</taxon>
    </lineage>
</organism>
<comment type="caution">
    <text evidence="1">The sequence shown here is derived from an EMBL/GenBank/DDBJ whole genome shotgun (WGS) entry which is preliminary data.</text>
</comment>
<reference evidence="1 2" key="1">
    <citation type="submission" date="2020-09" db="EMBL/GenBank/DDBJ databases">
        <title>De no assembly of potato wild relative species, Solanum commersonii.</title>
        <authorList>
            <person name="Cho K."/>
        </authorList>
    </citation>
    <scope>NUCLEOTIDE SEQUENCE [LARGE SCALE GENOMIC DNA]</scope>
    <source>
        <strain evidence="1">LZ3.2</strain>
        <tissue evidence="1">Leaf</tissue>
    </source>
</reference>
<accession>A0A9J5YEE7</accession>